<dbReference type="Proteomes" id="UP001054837">
    <property type="component" value="Unassembled WGS sequence"/>
</dbReference>
<keyword evidence="2" id="KW-1185">Reference proteome</keyword>
<organism evidence="1 2">
    <name type="scientific">Caerostris darwini</name>
    <dbReference type="NCBI Taxonomy" id="1538125"/>
    <lineage>
        <taxon>Eukaryota</taxon>
        <taxon>Metazoa</taxon>
        <taxon>Ecdysozoa</taxon>
        <taxon>Arthropoda</taxon>
        <taxon>Chelicerata</taxon>
        <taxon>Arachnida</taxon>
        <taxon>Araneae</taxon>
        <taxon>Araneomorphae</taxon>
        <taxon>Entelegynae</taxon>
        <taxon>Araneoidea</taxon>
        <taxon>Araneidae</taxon>
        <taxon>Caerostris</taxon>
    </lineage>
</organism>
<comment type="caution">
    <text evidence="1">The sequence shown here is derived from an EMBL/GenBank/DDBJ whole genome shotgun (WGS) entry which is preliminary data.</text>
</comment>
<protein>
    <submittedName>
        <fullName evidence="1">Uncharacterized protein</fullName>
    </submittedName>
</protein>
<sequence length="255" mass="28522">MLHSQFQIPFAALASEPSLWRTSNYRITYPLGCSYPTLEITAVEICETPVWEPLVYEVPPPDHVDTSRFSTLRYRMNEIADTKPRWIPLPTGELRHSAAQAEVALFAVQIRFTWGTTKILRTENSFSVLSSTRTCSFLKTTGINNRAEFLAFPPNPLAEVDSIQLVCGLPSSIPPITPFLLGKLAVPRMAHRSSLKSYLSRQSPNCASQTSRRTGFTPAVLGMTHKSQRFGLGVCSSVFCLQVENVCRRGLWVRT</sequence>
<dbReference type="EMBL" id="BPLQ01015726">
    <property type="protein sequence ID" value="GIY91016.1"/>
    <property type="molecule type" value="Genomic_DNA"/>
</dbReference>
<accession>A0AAV4X7X8</accession>
<reference evidence="1 2" key="1">
    <citation type="submission" date="2021-06" db="EMBL/GenBank/DDBJ databases">
        <title>Caerostris darwini draft genome.</title>
        <authorList>
            <person name="Kono N."/>
            <person name="Arakawa K."/>
        </authorList>
    </citation>
    <scope>NUCLEOTIDE SEQUENCE [LARGE SCALE GENOMIC DNA]</scope>
</reference>
<name>A0AAV4X7X8_9ARAC</name>
<dbReference type="AlphaFoldDB" id="A0AAV4X7X8"/>
<evidence type="ECO:0000313" key="1">
    <source>
        <dbReference type="EMBL" id="GIY91016.1"/>
    </source>
</evidence>
<gene>
    <name evidence="1" type="ORF">CDAR_550271</name>
</gene>
<proteinExistence type="predicted"/>
<evidence type="ECO:0000313" key="2">
    <source>
        <dbReference type="Proteomes" id="UP001054837"/>
    </source>
</evidence>